<sequence>MHYQVEDIAAFDYPGEGDSGIVATVKFIYDDHNQNIYVNVRIPHDKESSLSVIEQLLFEQAKKQLKELVSKI</sequence>
<gene>
    <name evidence="1" type="ORF">IV433_01735</name>
</gene>
<organism evidence="1 2">
    <name type="scientific">Rahnella laticis</name>
    <dbReference type="NCBI Taxonomy" id="2787622"/>
    <lineage>
        <taxon>Bacteria</taxon>
        <taxon>Pseudomonadati</taxon>
        <taxon>Pseudomonadota</taxon>
        <taxon>Gammaproteobacteria</taxon>
        <taxon>Enterobacterales</taxon>
        <taxon>Yersiniaceae</taxon>
        <taxon>Rahnella</taxon>
    </lineage>
</organism>
<reference evidence="1 2" key="1">
    <citation type="submission" date="2020-11" db="EMBL/GenBank/DDBJ databases">
        <title>Taxonomic investigation of Rahnella strains.</title>
        <authorList>
            <person name="Lee S.D."/>
        </authorList>
    </citation>
    <scope>NUCLEOTIDE SEQUENCE [LARGE SCALE GENOMIC DNA]</scope>
    <source>
        <strain evidence="1 2">SAP-17</strain>
    </source>
</reference>
<dbReference type="Proteomes" id="UP000636811">
    <property type="component" value="Unassembled WGS sequence"/>
</dbReference>
<dbReference type="RefSeq" id="WP_195812683.1">
    <property type="nucleotide sequence ID" value="NZ_JADOBI010000001.1"/>
</dbReference>
<proteinExistence type="predicted"/>
<keyword evidence="2" id="KW-1185">Reference proteome</keyword>
<evidence type="ECO:0000313" key="2">
    <source>
        <dbReference type="Proteomes" id="UP000636811"/>
    </source>
</evidence>
<evidence type="ECO:0000313" key="1">
    <source>
        <dbReference type="EMBL" id="MBF7978127.1"/>
    </source>
</evidence>
<accession>A0ABS0DZ29</accession>
<name>A0ABS0DZ29_9GAMM</name>
<comment type="caution">
    <text evidence="1">The sequence shown here is derived from an EMBL/GenBank/DDBJ whole genome shotgun (WGS) entry which is preliminary data.</text>
</comment>
<dbReference type="EMBL" id="JADOBI010000001">
    <property type="protein sequence ID" value="MBF7978127.1"/>
    <property type="molecule type" value="Genomic_DNA"/>
</dbReference>
<protein>
    <submittedName>
        <fullName evidence="1">Uncharacterized protein</fullName>
    </submittedName>
</protein>